<protein>
    <submittedName>
        <fullName evidence="1">Uncharacterized protein</fullName>
    </submittedName>
</protein>
<keyword evidence="2" id="KW-1185">Reference proteome</keyword>
<evidence type="ECO:0000313" key="1">
    <source>
        <dbReference type="EMBL" id="KAJ8737454.1"/>
    </source>
</evidence>
<sequence length="893" mass="104721">MSNKDYYARWLELKEEFKTALAEDVRLQELAIQSVGIKPQGTAVEVVSRVYSKYCELYNRLCDCYDQMEQAQRRPCIKQIIDSLTCRIIELKQTLELVEVFEFTYPDNAFQQLLIQPQDVEILCPFFYPFEIRKAEMQYIMDQIFAGNRLGDPPLTEEQLLELEEQKREEEERLQREKEELLAKYADEKTVYLTPAEQEAKRLLDILNGHAYNIQRMERSRIVAYGIAKKAIKDENLYLELAGLKKPPKPEHIRNAAALLIQKIYKKFMEIKRIHWREMQLKEKIGMVISSYQPPSAKAQLELVKEARRKFRRAYYEDFLKQTMKEKTRVLKLREGDIMDDITDEIRQWFEEWFQGVRVFDEFPWPDEGGSILIVKGETFTIEEYIEWRAVEEKRLKVESGNPKSADQIKAEKVAAREEKKRMAAEQKERERKKLEEYKKSRMNPDSDPGVYILIGKHHDNLKFNWLDYEIKWASYDTYDANLDVIRGHLMRLITEDVYKDIQLDLRPIADEMMRIELDILKNALRLDYENYQLKIPITQKRKKPKKIKPPKPDKITPEVMFQQLADNGIVKKYPRVTLDDFWGDRNYAAADCRAILWTPSFPPACIGDLKEQVRIRCILTLGSNCSGAQRSQLFVGPKGTGKKTLAYAVATETNSLLIDLSPFNVYNKFCGAKHQKNMFTFINKISRLMQPTVILVDNADKLFYKKVPKEEKMFDPTRLSKDFYAQIVKPLSDQDKIMIIGTATEPWLSRSGLMSKVFPSTIMIPSTDYSSISYVLTHMLMKYHGVNREFNINSAAQALRGYSMSVIIAAVNNLMTGKRMAQLYYKPLDPTELLRSVMDVENAVCMGDFENEMYRSWYLSYTPWGKRLLDYMLMLESQYILKQKADKKKKKK</sequence>
<reference evidence="1" key="1">
    <citation type="submission" date="2023-03" db="EMBL/GenBank/DDBJ databases">
        <title>Chromosome-level genomes of two armyworms, Mythimna separata and Mythimna loreyi, provide insights into the biosynthesis and reception of sex pheromones.</title>
        <authorList>
            <person name="Zhao H."/>
        </authorList>
    </citation>
    <scope>NUCLEOTIDE SEQUENCE</scope>
    <source>
        <strain evidence="1">BeijingLab</strain>
    </source>
</reference>
<dbReference type="EMBL" id="CM056777">
    <property type="protein sequence ID" value="KAJ8737454.1"/>
    <property type="molecule type" value="Genomic_DNA"/>
</dbReference>
<dbReference type="Proteomes" id="UP001231649">
    <property type="component" value="Chromosome 1"/>
</dbReference>
<evidence type="ECO:0000313" key="2">
    <source>
        <dbReference type="Proteomes" id="UP001231649"/>
    </source>
</evidence>
<name>A0ACC2RAU8_9NEOP</name>
<proteinExistence type="predicted"/>
<comment type="caution">
    <text evidence="1">The sequence shown here is derived from an EMBL/GenBank/DDBJ whole genome shotgun (WGS) entry which is preliminary data.</text>
</comment>
<accession>A0ACC2RAU8</accession>
<organism evidence="1 2">
    <name type="scientific">Mythimna loreyi</name>
    <dbReference type="NCBI Taxonomy" id="667449"/>
    <lineage>
        <taxon>Eukaryota</taxon>
        <taxon>Metazoa</taxon>
        <taxon>Ecdysozoa</taxon>
        <taxon>Arthropoda</taxon>
        <taxon>Hexapoda</taxon>
        <taxon>Insecta</taxon>
        <taxon>Pterygota</taxon>
        <taxon>Neoptera</taxon>
        <taxon>Endopterygota</taxon>
        <taxon>Lepidoptera</taxon>
        <taxon>Glossata</taxon>
        <taxon>Ditrysia</taxon>
        <taxon>Noctuoidea</taxon>
        <taxon>Noctuidae</taxon>
        <taxon>Noctuinae</taxon>
        <taxon>Hadenini</taxon>
        <taxon>Mythimna</taxon>
    </lineage>
</organism>
<gene>
    <name evidence="1" type="ORF">PYW08_000049</name>
</gene>